<organism evidence="2 3">
    <name type="scientific">Wolfiporia cocos (strain MD-104)</name>
    <name type="common">Brown rot fungus</name>
    <dbReference type="NCBI Taxonomy" id="742152"/>
    <lineage>
        <taxon>Eukaryota</taxon>
        <taxon>Fungi</taxon>
        <taxon>Dikarya</taxon>
        <taxon>Basidiomycota</taxon>
        <taxon>Agaricomycotina</taxon>
        <taxon>Agaricomycetes</taxon>
        <taxon>Polyporales</taxon>
        <taxon>Phaeolaceae</taxon>
        <taxon>Wolfiporia</taxon>
    </lineage>
</organism>
<keyword evidence="3" id="KW-1185">Reference proteome</keyword>
<accession>A0A2H3JK09</accession>
<dbReference type="EMBL" id="KB468053">
    <property type="protein sequence ID" value="PCH40193.1"/>
    <property type="molecule type" value="Genomic_DNA"/>
</dbReference>
<evidence type="ECO:0000256" key="1">
    <source>
        <dbReference type="SAM" id="MobiDB-lite"/>
    </source>
</evidence>
<gene>
    <name evidence="2" type="ORF">WOLCODRAFT_162167</name>
</gene>
<reference evidence="2 3" key="1">
    <citation type="journal article" date="2012" name="Science">
        <title>The Paleozoic origin of enzymatic lignin decomposition reconstructed from 31 fungal genomes.</title>
        <authorList>
            <person name="Floudas D."/>
            <person name="Binder M."/>
            <person name="Riley R."/>
            <person name="Barry K."/>
            <person name="Blanchette R.A."/>
            <person name="Henrissat B."/>
            <person name="Martinez A.T."/>
            <person name="Otillar R."/>
            <person name="Spatafora J.W."/>
            <person name="Yadav J.S."/>
            <person name="Aerts A."/>
            <person name="Benoit I."/>
            <person name="Boyd A."/>
            <person name="Carlson A."/>
            <person name="Copeland A."/>
            <person name="Coutinho P.M."/>
            <person name="de Vries R.P."/>
            <person name="Ferreira P."/>
            <person name="Findley K."/>
            <person name="Foster B."/>
            <person name="Gaskell J."/>
            <person name="Glotzer D."/>
            <person name="Gorecki P."/>
            <person name="Heitman J."/>
            <person name="Hesse C."/>
            <person name="Hori C."/>
            <person name="Igarashi K."/>
            <person name="Jurgens J.A."/>
            <person name="Kallen N."/>
            <person name="Kersten P."/>
            <person name="Kohler A."/>
            <person name="Kuees U."/>
            <person name="Kumar T.K.A."/>
            <person name="Kuo A."/>
            <person name="LaButti K."/>
            <person name="Larrondo L.F."/>
            <person name="Lindquist E."/>
            <person name="Ling A."/>
            <person name="Lombard V."/>
            <person name="Lucas S."/>
            <person name="Lundell T."/>
            <person name="Martin R."/>
            <person name="McLaughlin D.J."/>
            <person name="Morgenstern I."/>
            <person name="Morin E."/>
            <person name="Murat C."/>
            <person name="Nagy L.G."/>
            <person name="Nolan M."/>
            <person name="Ohm R.A."/>
            <person name="Patyshakuliyeva A."/>
            <person name="Rokas A."/>
            <person name="Ruiz-Duenas F.J."/>
            <person name="Sabat G."/>
            <person name="Salamov A."/>
            <person name="Samejima M."/>
            <person name="Schmutz J."/>
            <person name="Slot J.C."/>
            <person name="St John F."/>
            <person name="Stenlid J."/>
            <person name="Sun H."/>
            <person name="Sun S."/>
            <person name="Syed K."/>
            <person name="Tsang A."/>
            <person name="Wiebenga A."/>
            <person name="Young D."/>
            <person name="Pisabarro A."/>
            <person name="Eastwood D.C."/>
            <person name="Martin F."/>
            <person name="Cullen D."/>
            <person name="Grigoriev I.V."/>
            <person name="Hibbett D.S."/>
        </authorList>
    </citation>
    <scope>NUCLEOTIDE SEQUENCE [LARGE SCALE GENOMIC DNA]</scope>
    <source>
        <strain evidence="2 3">MD-104</strain>
    </source>
</reference>
<dbReference type="Proteomes" id="UP000218811">
    <property type="component" value="Unassembled WGS sequence"/>
</dbReference>
<proteinExistence type="predicted"/>
<protein>
    <submittedName>
        <fullName evidence="2">Uncharacterized protein</fullName>
    </submittedName>
</protein>
<sequence length="229" mass="23845">MTSPGSAFTVKRATSRRKICATCHTCEWHVMLLIPVCAIDCVPARSHPPQITGTTHHTPHSPRCPSPSGAPVTSSAKRAAVATTVSADRITKKPPAAVPRATHPERPACTPAATVIRTGVLPRRTPGCRASRTEMAGKQAACARGALSAYLTNATSDEVAVCSLGIAAGRTHRGDEADRTSGGAAGWPRVLKAYDSEIPMHTGCPHSCAAGLGSFRGDIDCEHRTCPPG</sequence>
<evidence type="ECO:0000313" key="3">
    <source>
        <dbReference type="Proteomes" id="UP000218811"/>
    </source>
</evidence>
<feature type="region of interest" description="Disordered" evidence="1">
    <location>
        <begin position="52"/>
        <end position="107"/>
    </location>
</feature>
<dbReference type="AlphaFoldDB" id="A0A2H3JK09"/>
<evidence type="ECO:0000313" key="2">
    <source>
        <dbReference type="EMBL" id="PCH40193.1"/>
    </source>
</evidence>
<name>A0A2H3JK09_WOLCO</name>